<dbReference type="GO" id="GO:0016042">
    <property type="term" value="P:lipid catabolic process"/>
    <property type="evidence" value="ECO:0007669"/>
    <property type="project" value="UniProtKB-UniRule"/>
</dbReference>
<dbReference type="AlphaFoldDB" id="A0ABD1HWN6"/>
<dbReference type="GO" id="GO:0008970">
    <property type="term" value="F:phospholipase A1 activity"/>
    <property type="evidence" value="ECO:0007669"/>
    <property type="project" value="UniProtKB-UniRule"/>
</dbReference>
<sequence length="397" mass="44086">MEEKTNAAAVTEPSWAELLGSNNWDGLLDPLNLTLRRFLLRCGDFCQCTYDAFDGDDNSPYAGSSRYGKNSLLYKVKCPFAASYQVSSLLYATSTSDILVTWDYQTNFMGYVATSTDAVTNLLGRREIFVVWRGTETTYEWIDVAHFDLVPASPLLRSSAASPPKVMDGWLKIYTSSNPKSKFLKLSASAQLQKIIGQLLEQYKDENPSIVVTGHSLGAALAVLSAFDLVENVVQDHGGDVPVTAVVFGCPRVGNGSFTEKLQQHPNLKILHTKNLLDPIPHYPPEILGYRGAGVELVIDSRKSPSLRMIPNDPFDWHNLQGMLHVVAGWHGEDGKFEVVVKRSLALVNKSCAFLKDEYKIPGNWWVAENRGMMLNDKGEWVLTPPLEEDLPVPEFA</sequence>
<evidence type="ECO:0000259" key="6">
    <source>
        <dbReference type="Pfam" id="PF01764"/>
    </source>
</evidence>
<reference evidence="7 8" key="1">
    <citation type="submission" date="2024-06" db="EMBL/GenBank/DDBJ databases">
        <title>A chromosome level genome sequence of Diviner's sage (Salvia divinorum).</title>
        <authorList>
            <person name="Ford S.A."/>
            <person name="Ro D.-K."/>
            <person name="Ness R.W."/>
            <person name="Phillips M.A."/>
        </authorList>
    </citation>
    <scope>NUCLEOTIDE SEQUENCE [LARGE SCALE GENOMIC DNA]</scope>
    <source>
        <strain evidence="7">SAF-2024a</strain>
        <tissue evidence="7">Leaf</tissue>
    </source>
</reference>
<keyword evidence="8" id="KW-1185">Reference proteome</keyword>
<dbReference type="InterPro" id="IPR002921">
    <property type="entry name" value="Fungal_lipase-type"/>
</dbReference>
<dbReference type="Pfam" id="PF01764">
    <property type="entry name" value="Lipase_3"/>
    <property type="match status" value="1"/>
</dbReference>
<comment type="function">
    <text evidence="5">Acylhydrolase that catalyzes the hydrolysis of phospholipids at the sn-1 position.</text>
</comment>
<dbReference type="InterPro" id="IPR029058">
    <property type="entry name" value="AB_hydrolase_fold"/>
</dbReference>
<dbReference type="PANTHER" id="PTHR31828">
    <property type="entry name" value="PHOSPHOLIPASE A1-IIGAMMA"/>
    <property type="match status" value="1"/>
</dbReference>
<organism evidence="7 8">
    <name type="scientific">Salvia divinorum</name>
    <name type="common">Maria pastora</name>
    <name type="synonym">Diviner's sage</name>
    <dbReference type="NCBI Taxonomy" id="28513"/>
    <lineage>
        <taxon>Eukaryota</taxon>
        <taxon>Viridiplantae</taxon>
        <taxon>Streptophyta</taxon>
        <taxon>Embryophyta</taxon>
        <taxon>Tracheophyta</taxon>
        <taxon>Spermatophyta</taxon>
        <taxon>Magnoliopsida</taxon>
        <taxon>eudicotyledons</taxon>
        <taxon>Gunneridae</taxon>
        <taxon>Pentapetalae</taxon>
        <taxon>asterids</taxon>
        <taxon>lamiids</taxon>
        <taxon>Lamiales</taxon>
        <taxon>Lamiaceae</taxon>
        <taxon>Nepetoideae</taxon>
        <taxon>Mentheae</taxon>
        <taxon>Salviinae</taxon>
        <taxon>Salvia</taxon>
        <taxon>Salvia subgen. Calosphace</taxon>
    </lineage>
</organism>
<dbReference type="FunFam" id="3.40.50.1820:FF:000065">
    <property type="entry name" value="Phospholipase A1-II 3"/>
    <property type="match status" value="1"/>
</dbReference>
<dbReference type="Proteomes" id="UP001567538">
    <property type="component" value="Unassembled WGS sequence"/>
</dbReference>
<proteinExistence type="inferred from homology"/>
<dbReference type="PANTHER" id="PTHR31828:SF10">
    <property type="entry name" value="PHOSPHOLIPASE A1-IIDELTA"/>
    <property type="match status" value="1"/>
</dbReference>
<evidence type="ECO:0000256" key="4">
    <source>
        <dbReference type="ARBA" id="ARBA00023098"/>
    </source>
</evidence>
<keyword evidence="2 5" id="KW-0378">Hydrolase</keyword>
<evidence type="ECO:0000256" key="2">
    <source>
        <dbReference type="ARBA" id="ARBA00022801"/>
    </source>
</evidence>
<dbReference type="EC" id="3.1.1.-" evidence="5"/>
<name>A0ABD1HWN6_SALDI</name>
<evidence type="ECO:0000256" key="5">
    <source>
        <dbReference type="RuleBase" id="RU367093"/>
    </source>
</evidence>
<dbReference type="Gene3D" id="3.40.50.1820">
    <property type="entry name" value="alpha/beta hydrolase"/>
    <property type="match status" value="1"/>
</dbReference>
<dbReference type="GO" id="GO:0005737">
    <property type="term" value="C:cytoplasm"/>
    <property type="evidence" value="ECO:0007669"/>
    <property type="project" value="UniProtKB-ARBA"/>
</dbReference>
<evidence type="ECO:0000256" key="3">
    <source>
        <dbReference type="ARBA" id="ARBA00022963"/>
    </source>
</evidence>
<evidence type="ECO:0000313" key="8">
    <source>
        <dbReference type="Proteomes" id="UP001567538"/>
    </source>
</evidence>
<dbReference type="InterPro" id="IPR033556">
    <property type="entry name" value="PLA"/>
</dbReference>
<evidence type="ECO:0000256" key="1">
    <source>
        <dbReference type="ARBA" id="ARBA00010701"/>
    </source>
</evidence>
<dbReference type="CDD" id="cd00519">
    <property type="entry name" value="Lipase_3"/>
    <property type="match status" value="1"/>
</dbReference>
<accession>A0ABD1HWN6</accession>
<comment type="caution">
    <text evidence="7">The sequence shown here is derived from an EMBL/GenBank/DDBJ whole genome shotgun (WGS) entry which is preliminary data.</text>
</comment>
<gene>
    <name evidence="7" type="ORF">AAHA92_10799</name>
</gene>
<keyword evidence="3 5" id="KW-0442">Lipid degradation</keyword>
<protein>
    <recommendedName>
        <fullName evidence="5">Phospholipase A1</fullName>
        <ecNumber evidence="5">3.1.1.-</ecNumber>
    </recommendedName>
</protein>
<keyword evidence="4 5" id="KW-0443">Lipid metabolism</keyword>
<dbReference type="EMBL" id="JBEAFC010000004">
    <property type="protein sequence ID" value="KAL1560607.1"/>
    <property type="molecule type" value="Genomic_DNA"/>
</dbReference>
<feature type="domain" description="Fungal lipase-type" evidence="6">
    <location>
        <begin position="129"/>
        <end position="286"/>
    </location>
</feature>
<evidence type="ECO:0000313" key="7">
    <source>
        <dbReference type="EMBL" id="KAL1560607.1"/>
    </source>
</evidence>
<comment type="similarity">
    <text evidence="1 5">Belongs to the AB hydrolase superfamily. Lipase family.</text>
</comment>
<dbReference type="SUPFAM" id="SSF53474">
    <property type="entry name" value="alpha/beta-Hydrolases"/>
    <property type="match status" value="1"/>
</dbReference>